<dbReference type="InterPro" id="IPR013824">
    <property type="entry name" value="Topo_IA_cen_sub1"/>
</dbReference>
<gene>
    <name evidence="4" type="ORF">METZ01_LOCUS474892</name>
</gene>
<dbReference type="GO" id="GO:0003917">
    <property type="term" value="F:DNA topoisomerase type I (single strand cut, ATP-independent) activity"/>
    <property type="evidence" value="ECO:0007669"/>
    <property type="project" value="InterPro"/>
</dbReference>
<feature type="non-terminal residue" evidence="4">
    <location>
        <position position="222"/>
    </location>
</feature>
<dbReference type="Gene3D" id="1.10.460.10">
    <property type="entry name" value="Topoisomerase I, domain 2"/>
    <property type="match status" value="1"/>
</dbReference>
<dbReference type="PANTHER" id="PTHR42785:SF1">
    <property type="entry name" value="DNA TOPOISOMERASE"/>
    <property type="match status" value="1"/>
</dbReference>
<accession>A0A383BRQ0</accession>
<feature type="domain" description="Toprim" evidence="2">
    <location>
        <begin position="1"/>
        <end position="115"/>
    </location>
</feature>
<evidence type="ECO:0000259" key="3">
    <source>
        <dbReference type="PROSITE" id="PS52039"/>
    </source>
</evidence>
<dbReference type="Gene3D" id="3.40.50.140">
    <property type="match status" value="1"/>
</dbReference>
<proteinExistence type="predicted"/>
<dbReference type="InterPro" id="IPR000380">
    <property type="entry name" value="Topo_IA"/>
</dbReference>
<dbReference type="SUPFAM" id="SSF56712">
    <property type="entry name" value="Prokaryotic type I DNA topoisomerase"/>
    <property type="match status" value="1"/>
</dbReference>
<dbReference type="InterPro" id="IPR006171">
    <property type="entry name" value="TOPRIM_dom"/>
</dbReference>
<dbReference type="InterPro" id="IPR034149">
    <property type="entry name" value="TOPRIM_TopoI"/>
</dbReference>
<dbReference type="GO" id="GO:0006265">
    <property type="term" value="P:DNA topological change"/>
    <property type="evidence" value="ECO:0007669"/>
    <property type="project" value="InterPro"/>
</dbReference>
<dbReference type="Pfam" id="PF01131">
    <property type="entry name" value="Topoisom_bac"/>
    <property type="match status" value="1"/>
</dbReference>
<organism evidence="4">
    <name type="scientific">marine metagenome</name>
    <dbReference type="NCBI Taxonomy" id="408172"/>
    <lineage>
        <taxon>unclassified sequences</taxon>
        <taxon>metagenomes</taxon>
        <taxon>ecological metagenomes</taxon>
    </lineage>
</organism>
<dbReference type="InterPro" id="IPR013497">
    <property type="entry name" value="Topo_IA_cen"/>
</dbReference>
<dbReference type="Pfam" id="PF01751">
    <property type="entry name" value="Toprim"/>
    <property type="match status" value="1"/>
</dbReference>
<dbReference type="AlphaFoldDB" id="A0A383BRQ0"/>
<dbReference type="InterPro" id="IPR023405">
    <property type="entry name" value="Topo_IA_core_domain"/>
</dbReference>
<feature type="domain" description="Topo IA-type catalytic" evidence="3">
    <location>
        <begin position="131"/>
        <end position="222"/>
    </location>
</feature>
<protein>
    <submittedName>
        <fullName evidence="4">Uncharacterized protein</fullName>
    </submittedName>
</protein>
<dbReference type="EMBL" id="UINC01202303">
    <property type="protein sequence ID" value="SVE22038.1"/>
    <property type="molecule type" value="Genomic_DNA"/>
</dbReference>
<evidence type="ECO:0000259" key="2">
    <source>
        <dbReference type="PROSITE" id="PS50880"/>
    </source>
</evidence>
<name>A0A383BRQ0_9ZZZZ</name>
<dbReference type="PROSITE" id="PS50880">
    <property type="entry name" value="TOPRIM"/>
    <property type="match status" value="1"/>
</dbReference>
<dbReference type="PRINTS" id="PR00417">
    <property type="entry name" value="PRTPISMRASEI"/>
</dbReference>
<dbReference type="PANTHER" id="PTHR42785">
    <property type="entry name" value="DNA TOPOISOMERASE, TYPE IA, CORE"/>
    <property type="match status" value="1"/>
</dbReference>
<dbReference type="SMART" id="SM00436">
    <property type="entry name" value="TOP1Bc"/>
    <property type="match status" value="1"/>
</dbReference>
<sequence>MNVVVVESPSKAKSINKYLGNTYKVLASIGHVRDLSAKNDAINTEDNFKMTWEVSNRGKKVIKDIADAAKNSKNLYLATDPDREGEAIAWHVEKMLQNNPKLKNLNIQRITFNEITKDAVIESLKEPRKIDNNLVNAYLTRRALDFLVGFNLSPVLWRKLPGSKSAGRVQSVALRIITERELEIEKFIPKEYWSIGAIFSNINNKQFDARLIQFNGKKINKL</sequence>
<reference evidence="4" key="1">
    <citation type="submission" date="2018-05" db="EMBL/GenBank/DDBJ databases">
        <authorList>
            <person name="Lanie J.A."/>
            <person name="Ng W.-L."/>
            <person name="Kazmierczak K.M."/>
            <person name="Andrzejewski T.M."/>
            <person name="Davidsen T.M."/>
            <person name="Wayne K.J."/>
            <person name="Tettelin H."/>
            <person name="Glass J.I."/>
            <person name="Rusch D."/>
            <person name="Podicherti R."/>
            <person name="Tsui H.-C.T."/>
            <person name="Winkler M.E."/>
        </authorList>
    </citation>
    <scope>NUCLEOTIDE SEQUENCE</scope>
</reference>
<evidence type="ECO:0000256" key="1">
    <source>
        <dbReference type="ARBA" id="ARBA00023235"/>
    </source>
</evidence>
<dbReference type="InterPro" id="IPR003601">
    <property type="entry name" value="Topo_IA_2"/>
</dbReference>
<dbReference type="PROSITE" id="PS52039">
    <property type="entry name" value="TOPO_IA_2"/>
    <property type="match status" value="1"/>
</dbReference>
<keyword evidence="1" id="KW-0413">Isomerase</keyword>
<dbReference type="CDD" id="cd03363">
    <property type="entry name" value="TOPRIM_TopoIA_TopoI"/>
    <property type="match status" value="1"/>
</dbReference>
<dbReference type="SMART" id="SM00493">
    <property type="entry name" value="TOPRIM"/>
    <property type="match status" value="1"/>
</dbReference>
<evidence type="ECO:0000313" key="4">
    <source>
        <dbReference type="EMBL" id="SVE22038.1"/>
    </source>
</evidence>
<dbReference type="GO" id="GO:0003677">
    <property type="term" value="F:DNA binding"/>
    <property type="evidence" value="ECO:0007669"/>
    <property type="project" value="InterPro"/>
</dbReference>